<keyword evidence="3" id="KW-0443">Lipid metabolism</keyword>
<evidence type="ECO:0000259" key="8">
    <source>
        <dbReference type="PROSITE" id="PS51339"/>
    </source>
</evidence>
<evidence type="ECO:0000313" key="11">
    <source>
        <dbReference type="RefSeq" id="XP_032803089.1"/>
    </source>
</evidence>
<feature type="compositionally biased region" description="Low complexity" evidence="6">
    <location>
        <begin position="1319"/>
        <end position="1328"/>
    </location>
</feature>
<feature type="compositionally biased region" description="Gly residues" evidence="6">
    <location>
        <begin position="621"/>
        <end position="630"/>
    </location>
</feature>
<evidence type="ECO:0000256" key="1">
    <source>
        <dbReference type="ARBA" id="ARBA00004184"/>
    </source>
</evidence>
<dbReference type="Gene3D" id="3.30.40.10">
    <property type="entry name" value="Zinc/RING finger domain, C3HC4 (zinc finger)"/>
    <property type="match status" value="1"/>
</dbReference>
<dbReference type="PROSITE" id="PS50056">
    <property type="entry name" value="TYR_PHOSPHATASE_2"/>
    <property type="match status" value="1"/>
</dbReference>
<evidence type="ECO:0000313" key="9">
    <source>
        <dbReference type="Proteomes" id="UP001318040"/>
    </source>
</evidence>
<dbReference type="GO" id="GO:0019903">
    <property type="term" value="F:protein phosphatase binding"/>
    <property type="evidence" value="ECO:0007669"/>
    <property type="project" value="TreeGrafter"/>
</dbReference>
<dbReference type="GO" id="GO:0012505">
    <property type="term" value="C:endomembrane system"/>
    <property type="evidence" value="ECO:0007669"/>
    <property type="project" value="UniProtKB-SubCell"/>
</dbReference>
<dbReference type="Proteomes" id="UP001318040">
    <property type="component" value="Chromosome 5"/>
</dbReference>
<feature type="region of interest" description="Disordered" evidence="6">
    <location>
        <begin position="1319"/>
        <end position="1351"/>
    </location>
</feature>
<dbReference type="Pfam" id="PF06602">
    <property type="entry name" value="Myotub-related"/>
    <property type="match status" value="1"/>
</dbReference>
<evidence type="ECO:0000259" key="7">
    <source>
        <dbReference type="PROSITE" id="PS50056"/>
    </source>
</evidence>
<feature type="compositionally biased region" description="Polar residues" evidence="6">
    <location>
        <begin position="862"/>
        <end position="884"/>
    </location>
</feature>
<dbReference type="SUPFAM" id="SSF52799">
    <property type="entry name" value="(Phosphotyrosine protein) phosphatases II"/>
    <property type="match status" value="1"/>
</dbReference>
<evidence type="ECO:0000313" key="13">
    <source>
        <dbReference type="RefSeq" id="XP_032803091.1"/>
    </source>
</evidence>
<evidence type="ECO:0000256" key="6">
    <source>
        <dbReference type="SAM" id="MobiDB-lite"/>
    </source>
</evidence>
<dbReference type="GO" id="GO:0052629">
    <property type="term" value="F:phosphatidylinositol-3,5-bisphosphate 3-phosphatase activity"/>
    <property type="evidence" value="ECO:0007669"/>
    <property type="project" value="TreeGrafter"/>
</dbReference>
<dbReference type="PANTHER" id="PTHR10807:SF75">
    <property type="entry name" value="PHOSPHATIDYLINOSITOL-3-PHOSPHATE PHOSPHATASE"/>
    <property type="match status" value="1"/>
</dbReference>
<feature type="region of interest" description="Disordered" evidence="6">
    <location>
        <begin position="1254"/>
        <end position="1288"/>
    </location>
</feature>
<feature type="region of interest" description="Disordered" evidence="6">
    <location>
        <begin position="577"/>
        <end position="637"/>
    </location>
</feature>
<gene>
    <name evidence="10 11 12 13 14 15" type="primary">LOC116939148</name>
</gene>
<feature type="domain" description="Tyrosine specific protein phosphatases" evidence="7">
    <location>
        <begin position="373"/>
        <end position="417"/>
    </location>
</feature>
<comment type="subcellular location">
    <subcellularLocation>
        <location evidence="1">Endomembrane system</location>
        <topology evidence="1">Peripheral membrane protein</topology>
    </subcellularLocation>
</comment>
<dbReference type="PROSITE" id="PS00383">
    <property type="entry name" value="TYR_PHOSPHATASE_1"/>
    <property type="match status" value="1"/>
</dbReference>
<dbReference type="KEGG" id="pmrn:116939148"/>
<dbReference type="RefSeq" id="XP_032803092.1">
    <property type="nucleotide sequence ID" value="XM_032947201.1"/>
</dbReference>
<dbReference type="GO" id="GO:0046856">
    <property type="term" value="P:phosphatidylinositol dephosphorylation"/>
    <property type="evidence" value="ECO:0007669"/>
    <property type="project" value="TreeGrafter"/>
</dbReference>
<dbReference type="InterPro" id="IPR013083">
    <property type="entry name" value="Znf_RING/FYVE/PHD"/>
</dbReference>
<evidence type="ECO:0000313" key="12">
    <source>
        <dbReference type="RefSeq" id="XP_032803090.1"/>
    </source>
</evidence>
<dbReference type="InterPro" id="IPR011011">
    <property type="entry name" value="Znf_FYVE_PHD"/>
</dbReference>
<feature type="region of interest" description="Disordered" evidence="6">
    <location>
        <begin position="845"/>
        <end position="909"/>
    </location>
</feature>
<feature type="binding site" evidence="5">
    <location>
        <begin position="317"/>
        <end position="320"/>
    </location>
    <ligand>
        <name>substrate</name>
    </ligand>
</feature>
<evidence type="ECO:0000256" key="3">
    <source>
        <dbReference type="ARBA" id="ARBA00023098"/>
    </source>
</evidence>
<organism evidence="9 15">
    <name type="scientific">Petromyzon marinus</name>
    <name type="common">Sea lamprey</name>
    <dbReference type="NCBI Taxonomy" id="7757"/>
    <lineage>
        <taxon>Eukaryota</taxon>
        <taxon>Metazoa</taxon>
        <taxon>Chordata</taxon>
        <taxon>Craniata</taxon>
        <taxon>Vertebrata</taxon>
        <taxon>Cyclostomata</taxon>
        <taxon>Hyperoartia</taxon>
        <taxon>Petromyzontiformes</taxon>
        <taxon>Petromyzontidae</taxon>
        <taxon>Petromyzon</taxon>
    </lineage>
</organism>
<dbReference type="RefSeq" id="XP_032803088.1">
    <property type="nucleotide sequence ID" value="XM_032947197.1"/>
</dbReference>
<dbReference type="RefSeq" id="XP_032803090.1">
    <property type="nucleotide sequence ID" value="XM_032947199.1"/>
</dbReference>
<dbReference type="InterPro" id="IPR003595">
    <property type="entry name" value="Tyr_Pase_cat"/>
</dbReference>
<evidence type="ECO:0000256" key="5">
    <source>
        <dbReference type="PIRSR" id="PIRSR630564-2"/>
    </source>
</evidence>
<proteinExistence type="inferred from homology"/>
<dbReference type="RefSeq" id="XP_032803093.1">
    <property type="nucleotide sequence ID" value="XM_032947202.1"/>
</dbReference>
<feature type="compositionally biased region" description="Acidic residues" evidence="6">
    <location>
        <begin position="1268"/>
        <end position="1279"/>
    </location>
</feature>
<dbReference type="InterPro" id="IPR010569">
    <property type="entry name" value="Myotubularin-like_Pase_dom"/>
</dbReference>
<dbReference type="SUPFAM" id="SSF50729">
    <property type="entry name" value="PH domain-like"/>
    <property type="match status" value="1"/>
</dbReference>
<feature type="region of interest" description="Disordered" evidence="6">
    <location>
        <begin position="1"/>
        <end position="29"/>
    </location>
</feature>
<dbReference type="InterPro" id="IPR030564">
    <property type="entry name" value="Myotubularin"/>
</dbReference>
<dbReference type="InterPro" id="IPR000387">
    <property type="entry name" value="Tyr_Pase_dom"/>
</dbReference>
<feature type="binding site" evidence="5">
    <location>
        <begin position="342"/>
        <end position="343"/>
    </location>
    <ligand>
        <name>substrate</name>
    </ligand>
</feature>
<reference evidence="10 11" key="1">
    <citation type="submission" date="2025-04" db="UniProtKB">
        <authorList>
            <consortium name="RefSeq"/>
        </authorList>
    </citation>
    <scope>IDENTIFICATION</scope>
    <source>
        <tissue evidence="10 11">Sperm</tissue>
    </source>
</reference>
<dbReference type="GeneID" id="116939148"/>
<feature type="active site" description="Phosphocysteine intermediate" evidence="4">
    <location>
        <position position="404"/>
    </location>
</feature>
<evidence type="ECO:0000256" key="4">
    <source>
        <dbReference type="PIRSR" id="PIRSR630564-1"/>
    </source>
</evidence>
<dbReference type="PANTHER" id="PTHR10807">
    <property type="entry name" value="MYOTUBULARIN-RELATED"/>
    <property type="match status" value="1"/>
</dbReference>
<evidence type="ECO:0000256" key="2">
    <source>
        <dbReference type="ARBA" id="ARBA00007471"/>
    </source>
</evidence>
<name>A0AAJ7WNL1_PETMA</name>
<dbReference type="GO" id="GO:0004438">
    <property type="term" value="F:phosphatidylinositol-3-phosphate phosphatase activity"/>
    <property type="evidence" value="ECO:0007669"/>
    <property type="project" value="TreeGrafter"/>
</dbReference>
<accession>A0AAJ7WNL1</accession>
<evidence type="ECO:0000313" key="10">
    <source>
        <dbReference type="RefSeq" id="XP_032803088.1"/>
    </source>
</evidence>
<evidence type="ECO:0000313" key="15">
    <source>
        <dbReference type="RefSeq" id="XP_032803093.1"/>
    </source>
</evidence>
<dbReference type="GO" id="GO:0005737">
    <property type="term" value="C:cytoplasm"/>
    <property type="evidence" value="ECO:0007669"/>
    <property type="project" value="TreeGrafter"/>
</dbReference>
<feature type="domain" description="Myotubularin phosphatase" evidence="8">
    <location>
        <begin position="158"/>
        <end position="567"/>
    </location>
</feature>
<dbReference type="RefSeq" id="XP_032803089.1">
    <property type="nucleotide sequence ID" value="XM_032947198.1"/>
</dbReference>
<keyword evidence="9" id="KW-1185">Reference proteome</keyword>
<dbReference type="PROSITE" id="PS51339">
    <property type="entry name" value="PPASE_MYOTUBULARIN"/>
    <property type="match status" value="1"/>
</dbReference>
<feature type="binding site" evidence="5">
    <location>
        <begin position="404"/>
        <end position="410"/>
    </location>
    <ligand>
        <name>substrate</name>
    </ligand>
</feature>
<evidence type="ECO:0000313" key="14">
    <source>
        <dbReference type="RefSeq" id="XP_032803092.1"/>
    </source>
</evidence>
<dbReference type="SUPFAM" id="SSF57903">
    <property type="entry name" value="FYVE/PHD zinc finger"/>
    <property type="match status" value="1"/>
</dbReference>
<dbReference type="InterPro" id="IPR016130">
    <property type="entry name" value="Tyr_Pase_AS"/>
</dbReference>
<dbReference type="InterPro" id="IPR029021">
    <property type="entry name" value="Prot-tyrosine_phosphatase-like"/>
</dbReference>
<dbReference type="SMART" id="SM00404">
    <property type="entry name" value="PTPc_motif"/>
    <property type="match status" value="1"/>
</dbReference>
<comment type="similarity">
    <text evidence="2">Belongs to the protein-tyrosine phosphatase family. Non-receptor class myotubularin subfamily.</text>
</comment>
<feature type="compositionally biased region" description="Basic and acidic residues" evidence="6">
    <location>
        <begin position="1330"/>
        <end position="1346"/>
    </location>
</feature>
<dbReference type="GO" id="GO:0010506">
    <property type="term" value="P:regulation of autophagy"/>
    <property type="evidence" value="ECO:0007669"/>
    <property type="project" value="TreeGrafter"/>
</dbReference>
<protein>
    <submittedName>
        <fullName evidence="10 11">Myotubularin-related protein 3-like isoform X1</fullName>
    </submittedName>
</protein>
<dbReference type="GO" id="GO:0016020">
    <property type="term" value="C:membrane"/>
    <property type="evidence" value="ECO:0007669"/>
    <property type="project" value="TreeGrafter"/>
</dbReference>
<feature type="compositionally biased region" description="Pro residues" evidence="6">
    <location>
        <begin position="577"/>
        <end position="593"/>
    </location>
</feature>
<dbReference type="RefSeq" id="XP_032803091.1">
    <property type="nucleotide sequence ID" value="XM_032947200.1"/>
</dbReference>
<sequence length="1477" mass="161645">MQTMSQEENKMDGVDSTAPKESPVEQVAGGEEECLKVRFAVLSGEHVQHVQRTADSVLTLTNYRLHIVRGRHATSIPLRLIDSVESRDMFQLQITCKDGRVYMCSLQTFEECQSLCKRLSNMALLPPGLDGLFAFAHHATCQDGGSGDGQATLCQPGEHIVERFQNEVERMGYDLENAWRTSEVNASYRLCASYPQQLLVPAWITDKELERVASFRSGKRIPVVVYRHQHNGAVIARSSQPEVSWWGWRSPEDEHLIQSMARACALNKWEPGGGGTGSNGYGAEFSSLQSEYETSQVPAAQSLLIMDARSYPAAVANRAKGGGCECPEYYPNCEITFMSMANIHYIRKSFQSLRTLCSQPPDPNSWLSALESTRWLQHLSLLLKAGCAVAGAVAGEGRPVLVHCSDGWDRTPQIVALAKLLLDPYYRTIQGFQVLVEMEWLDFGHKFADRCGHGDGSEDASERCPVFLQWLDCVHQLQRQFPCSFEFNEAFLVKLVQHTYSCLYGTFMCNSTRERAERGTANRCCSVWLLLRPANKAFTNLLYTPGSDTVLRPVYHVRSLLLWSGVYLPEPFSAGPPPRDLPPAPPPTFPLPNPKAEEGPHLRLSKTRSFEDLPSATEGVAQGGGPGGGRRLSDPSLQGLGLRIDRRGSMEIISCVSDTPTEDGLLAQSETFACAPSRDSGLEASDPDCAPICSGHEADHHRRERTAASDMHEHKPLVNKVGFELDAVAKADGSLGNTCWCDSGVSLQPAVGHNMHGKVRKQASHCVQSLNRINVPHELLGEFSAEQASEKLDFAQTVIHSASSPAVITWSSETCGAGTSHPPDKNGDDDLAWVDADLVNSTVNSRKEKNDSGMSNGHCENVNGNSDSVSAEKSPVQPSASQAVEQGMVQDRKSVMESSTETITDEVQTEQELSSDNICGQNRQGVVITRDIRSAQVCCLMHKLKSVDLDAKDNLRSCKGVKSNGLRSVERRKACLALGTAGSMSKSCINGEHKQKRGRRRNNCGACKGKFALDRAHRATEQPRRCRAGKLCTICSLTEIQALEQSKQGIEKDIGTTVAVDMVPLSCGRHLADIKRNRVRSKPNDCSGMCPQANSSVGPGPTQFSNRQNQGCADSGWPLTNGDAEQEKCTASVHMKNTNCESTIPINSGHHQCTHHKMGSRCVSVNSSIGNDWIQLADYVPHMGTDRRHSNGVCHPSACSSINSASENFLYCGCSARQGGALEKNAAHPVQHCDNVTRWSRASSTMAAMTTVVASTTATESWPGEEKQEAEDEEGEGDPDGLPCAPDPVQRRLLQMDAQHRRETLLLRRALQELRAQLSGRQRQQLLQAERPKLDMSGGPDRRQPECPEELSTISDLDSEVESGPLSQCSTGMVSETSWEHIDTHDGHQVAKLVPSQCYSCEGPVWLQSTEHYCRDEDLSAQSWSCGKVFCASCCDGRMSPPSKKPLDVCGTCRDGVRKDGARVSEFETPQTAASSS</sequence>